<sequence length="140" mass="16010">MQLLTVTLLLSIVAPVVSKTYYARALANFQCKGQPVSAQVEFMEANDNEAAHHHITTVNEKDGKFDVTAHDKSHRNFFQVITFQDIKTDFFLRVHHDCGCGAYFDTPFIPHEYNYKSEEEANEKPYDYGIVEISKCRESG</sequence>
<feature type="signal peptide" evidence="1">
    <location>
        <begin position="1"/>
        <end position="18"/>
    </location>
</feature>
<dbReference type="Gene3D" id="2.60.40.3330">
    <property type="match status" value="1"/>
</dbReference>
<proteinExistence type="predicted"/>
<organism evidence="2 3">
    <name type="scientific">Panagrellus redivivus</name>
    <name type="common">Microworm</name>
    <dbReference type="NCBI Taxonomy" id="6233"/>
    <lineage>
        <taxon>Eukaryota</taxon>
        <taxon>Metazoa</taxon>
        <taxon>Ecdysozoa</taxon>
        <taxon>Nematoda</taxon>
        <taxon>Chromadorea</taxon>
        <taxon>Rhabditida</taxon>
        <taxon>Tylenchina</taxon>
        <taxon>Panagrolaimomorpha</taxon>
        <taxon>Panagrolaimoidea</taxon>
        <taxon>Panagrolaimidae</taxon>
        <taxon>Panagrellus</taxon>
    </lineage>
</organism>
<accession>A0A7E4W737</accession>
<name>A0A7E4W737_PANRE</name>
<dbReference type="Proteomes" id="UP000492821">
    <property type="component" value="Unassembled WGS sequence"/>
</dbReference>
<keyword evidence="2" id="KW-1185">Reference proteome</keyword>
<reference evidence="3" key="2">
    <citation type="submission" date="2020-10" db="UniProtKB">
        <authorList>
            <consortium name="WormBaseParasite"/>
        </authorList>
    </citation>
    <scope>IDENTIFICATION</scope>
</reference>
<dbReference type="AlphaFoldDB" id="A0A7E4W737"/>
<dbReference type="InterPro" id="IPR038479">
    <property type="entry name" value="Transthyretin-like_sf"/>
</dbReference>
<feature type="chain" id="PRO_5028922481" evidence="1">
    <location>
        <begin position="19"/>
        <end position="140"/>
    </location>
</feature>
<reference evidence="2" key="1">
    <citation type="journal article" date="2013" name="Genetics">
        <title>The draft genome and transcriptome of Panagrellus redivivus are shaped by the harsh demands of a free-living lifestyle.</title>
        <authorList>
            <person name="Srinivasan J."/>
            <person name="Dillman A.R."/>
            <person name="Macchietto M.G."/>
            <person name="Heikkinen L."/>
            <person name="Lakso M."/>
            <person name="Fracchia K.M."/>
            <person name="Antoshechkin I."/>
            <person name="Mortazavi A."/>
            <person name="Wong G."/>
            <person name="Sternberg P.W."/>
        </authorList>
    </citation>
    <scope>NUCLEOTIDE SEQUENCE [LARGE SCALE GENOMIC DNA]</scope>
    <source>
        <strain evidence="2">MT8872</strain>
    </source>
</reference>
<protein>
    <submittedName>
        <fullName evidence="3">Uncharacterized protein</fullName>
    </submittedName>
</protein>
<keyword evidence="1" id="KW-0732">Signal</keyword>
<dbReference type="WBParaSite" id="Pan_g7063.t1">
    <property type="protein sequence ID" value="Pan_g7063.t1"/>
    <property type="gene ID" value="Pan_g7063"/>
</dbReference>
<evidence type="ECO:0000313" key="2">
    <source>
        <dbReference type="Proteomes" id="UP000492821"/>
    </source>
</evidence>
<evidence type="ECO:0000313" key="3">
    <source>
        <dbReference type="WBParaSite" id="Pan_g7063.t1"/>
    </source>
</evidence>
<evidence type="ECO:0000256" key="1">
    <source>
        <dbReference type="SAM" id="SignalP"/>
    </source>
</evidence>